<dbReference type="AlphaFoldDB" id="A0A508A0J9"/>
<comment type="caution">
    <text evidence="2">The sequence shown here is derived from an EMBL/GenBank/DDBJ whole genome shotgun (WGS) entry which is preliminary data.</text>
</comment>
<proteinExistence type="predicted"/>
<dbReference type="Proteomes" id="UP000318212">
    <property type="component" value="Unassembled WGS sequence"/>
</dbReference>
<keyword evidence="2" id="KW-0378">Hydrolase</keyword>
<dbReference type="OrthoDB" id="7253658at2"/>
<dbReference type="Gene3D" id="3.60.15.10">
    <property type="entry name" value="Ribonuclease Z/Hydroxyacylglutathione hydrolase-like"/>
    <property type="match status" value="1"/>
</dbReference>
<evidence type="ECO:0000313" key="3">
    <source>
        <dbReference type="Proteomes" id="UP000318212"/>
    </source>
</evidence>
<dbReference type="Pfam" id="PF00753">
    <property type="entry name" value="Lactamase_B"/>
    <property type="match status" value="1"/>
</dbReference>
<organism evidence="2 3">
    <name type="scientific">Marilutibacter aestuarii</name>
    <dbReference type="NCBI Taxonomy" id="1706195"/>
    <lineage>
        <taxon>Bacteria</taxon>
        <taxon>Pseudomonadati</taxon>
        <taxon>Pseudomonadota</taxon>
        <taxon>Gammaproteobacteria</taxon>
        <taxon>Lysobacterales</taxon>
        <taxon>Lysobacteraceae</taxon>
        <taxon>Marilutibacter</taxon>
    </lineage>
</organism>
<dbReference type="SUPFAM" id="SSF56281">
    <property type="entry name" value="Metallo-hydrolase/oxidoreductase"/>
    <property type="match status" value="1"/>
</dbReference>
<dbReference type="EMBL" id="VICE01000098">
    <property type="protein sequence ID" value="TQD43349.1"/>
    <property type="molecule type" value="Genomic_DNA"/>
</dbReference>
<evidence type="ECO:0000313" key="2">
    <source>
        <dbReference type="EMBL" id="TQD43349.1"/>
    </source>
</evidence>
<dbReference type="RefSeq" id="WP_141518780.1">
    <property type="nucleotide sequence ID" value="NZ_VICE01000098.1"/>
</dbReference>
<dbReference type="InterPro" id="IPR036866">
    <property type="entry name" value="RibonucZ/Hydroxyglut_hydro"/>
</dbReference>
<keyword evidence="3" id="KW-1185">Reference proteome</keyword>
<dbReference type="GO" id="GO:0016787">
    <property type="term" value="F:hydrolase activity"/>
    <property type="evidence" value="ECO:0007669"/>
    <property type="project" value="UniProtKB-KW"/>
</dbReference>
<evidence type="ECO:0000259" key="1">
    <source>
        <dbReference type="SMART" id="SM00849"/>
    </source>
</evidence>
<dbReference type="SMART" id="SM00849">
    <property type="entry name" value="Lactamase_B"/>
    <property type="match status" value="1"/>
</dbReference>
<gene>
    <name evidence="2" type="ORF">FKV25_10610</name>
</gene>
<feature type="domain" description="Metallo-beta-lactamase" evidence="1">
    <location>
        <begin position="19"/>
        <end position="186"/>
    </location>
</feature>
<sequence>MQYQAIRPDVLVFVGDSHLSVATAFVDGDDVLLVDALGSMEDALAMRQVLCAEMGKTVRIIAATHYMSDHLAAMRLFPDAMTIAHRHHRLGFQMQNRPAHATYRAPKLVFDAAMTLHWGAHELRFVHNPGRTPDHVSVDVPTADLVCAGDNIVGHIVYVSRADPAMLRQAIAAMRRFGRGTVVGGHMGCFPAAVLEDAIHYLDRLQRRAIEVHARVPAAEIAAALARIRIEDCIATGVEPTDFEREWHGHNLEAMASQSLFALDAALQAREARA</sequence>
<protein>
    <submittedName>
        <fullName evidence="2">MBL fold metallo-hydrolase</fullName>
    </submittedName>
</protein>
<reference evidence="2 3" key="1">
    <citation type="submission" date="2019-06" db="EMBL/GenBank/DDBJ databases">
        <title>Lysobacter alkalisoli sp. nov. isolated from saline soil.</title>
        <authorList>
            <person name="Sun J.-Q."/>
            <person name="Xu L."/>
        </authorList>
    </citation>
    <scope>NUCLEOTIDE SEQUENCE [LARGE SCALE GENOMIC DNA]</scope>
    <source>
        <strain evidence="2 3">JCM 31130</strain>
    </source>
</reference>
<dbReference type="InterPro" id="IPR001279">
    <property type="entry name" value="Metallo-B-lactamas"/>
</dbReference>
<accession>A0A508A0J9</accession>
<name>A0A508A0J9_9GAMM</name>